<sequence>MIKNMKLNAKDFRLMRIASIMLLLLAFFAWDSVAQKISTSPTRINYKVTPGGSGTSRITVANNSADRQGFQVTFGDFSANVAGKSQFSAQGTQSRSCASWLTATPAVFELEPGENQEISVLMDVPADSAALIARWAVAYVQLRAPENDGQGSGEGLKVQVNQSYRFGVYIFQTPPSATDSRGEITGLDFEENKFTVKMKNAGETFLRCNSYIELTSLSTGETKRVTTRGFTMLPALNRNTVFNIPPDIPPGRYSVLAVMDYGNRDEVEAAEMEILIPQRGNN</sequence>
<dbReference type="EMBL" id="MDGQ01000004">
    <property type="protein sequence ID" value="OEK05701.1"/>
    <property type="molecule type" value="Genomic_DNA"/>
</dbReference>
<proteinExistence type="predicted"/>
<organism evidence="1 2">
    <name type="scientific">Roseivirga misakiensis</name>
    <dbReference type="NCBI Taxonomy" id="1563681"/>
    <lineage>
        <taxon>Bacteria</taxon>
        <taxon>Pseudomonadati</taxon>
        <taxon>Bacteroidota</taxon>
        <taxon>Cytophagia</taxon>
        <taxon>Cytophagales</taxon>
        <taxon>Roseivirgaceae</taxon>
        <taxon>Roseivirga</taxon>
    </lineage>
</organism>
<dbReference type="AlphaFoldDB" id="A0A1E5T2Y0"/>
<dbReference type="RefSeq" id="WP_069834619.1">
    <property type="nucleotide sequence ID" value="NZ_MDGQ01000004.1"/>
</dbReference>
<accession>A0A1E5T2Y0</accession>
<reference evidence="1 2" key="1">
    <citation type="submission" date="2016-08" db="EMBL/GenBank/DDBJ databases">
        <title>Draft genome of Fabibacter sp. strain SK-8.</title>
        <authorList>
            <person name="Wong S.-K."/>
            <person name="Hamasaki K."/>
            <person name="Yoshizawa S."/>
        </authorList>
    </citation>
    <scope>NUCLEOTIDE SEQUENCE [LARGE SCALE GENOMIC DNA]</scope>
    <source>
        <strain evidence="1 2">SK-8</strain>
    </source>
</reference>
<protein>
    <submittedName>
        <fullName evidence="1">Uncharacterized protein</fullName>
    </submittedName>
</protein>
<evidence type="ECO:0000313" key="1">
    <source>
        <dbReference type="EMBL" id="OEK05701.1"/>
    </source>
</evidence>
<keyword evidence="2" id="KW-1185">Reference proteome</keyword>
<dbReference type="STRING" id="1563681.BFP71_06140"/>
<gene>
    <name evidence="1" type="ORF">BFP71_06140</name>
</gene>
<name>A0A1E5T2Y0_9BACT</name>
<evidence type="ECO:0000313" key="2">
    <source>
        <dbReference type="Proteomes" id="UP000095552"/>
    </source>
</evidence>
<dbReference type="Proteomes" id="UP000095552">
    <property type="component" value="Unassembled WGS sequence"/>
</dbReference>
<comment type="caution">
    <text evidence="1">The sequence shown here is derived from an EMBL/GenBank/DDBJ whole genome shotgun (WGS) entry which is preliminary data.</text>
</comment>